<keyword evidence="1" id="KW-1133">Transmembrane helix</keyword>
<evidence type="ECO:0000313" key="3">
    <source>
        <dbReference type="Proteomes" id="UP001516023"/>
    </source>
</evidence>
<evidence type="ECO:0000256" key="1">
    <source>
        <dbReference type="SAM" id="Phobius"/>
    </source>
</evidence>
<dbReference type="EMBL" id="JABMIG020000092">
    <property type="protein sequence ID" value="KAL3793286.1"/>
    <property type="molecule type" value="Genomic_DNA"/>
</dbReference>
<feature type="transmembrane region" description="Helical" evidence="1">
    <location>
        <begin position="25"/>
        <end position="45"/>
    </location>
</feature>
<name>A0ABD3PZZ1_9STRA</name>
<keyword evidence="3" id="KW-1185">Reference proteome</keyword>
<dbReference type="AlphaFoldDB" id="A0ABD3PZZ1"/>
<keyword evidence="1" id="KW-0472">Membrane</keyword>
<evidence type="ECO:0000313" key="2">
    <source>
        <dbReference type="EMBL" id="KAL3793286.1"/>
    </source>
</evidence>
<accession>A0ABD3PZZ1</accession>
<sequence>MSIYAESSETYWKERQKKPNKKSPFGIAGVVLLILLALAGSVLYVKNTRGSTPPSYGAITQRRSLLEATQSQWKECESRVDSRQECTSICLPERNSIQRKTMHQACLHGCQQAHVASTSLGCRGKADGSKTRQNTDLTEEDVFEVVGVLAYSHCAKFQGVDPKPDAFATCRKYHRAGTKQGFRMGKEAMKKVLDEEWAALKMEP</sequence>
<keyword evidence="1" id="KW-0812">Transmembrane</keyword>
<dbReference type="Proteomes" id="UP001516023">
    <property type="component" value="Unassembled WGS sequence"/>
</dbReference>
<protein>
    <submittedName>
        <fullName evidence="2">Uncharacterized protein</fullName>
    </submittedName>
</protein>
<comment type="caution">
    <text evidence="2">The sequence shown here is derived from an EMBL/GenBank/DDBJ whole genome shotgun (WGS) entry which is preliminary data.</text>
</comment>
<reference evidence="2 3" key="1">
    <citation type="journal article" date="2020" name="G3 (Bethesda)">
        <title>Improved Reference Genome for Cyclotella cryptica CCMP332, a Model for Cell Wall Morphogenesis, Salinity Adaptation, and Lipid Production in Diatoms (Bacillariophyta).</title>
        <authorList>
            <person name="Roberts W.R."/>
            <person name="Downey K.M."/>
            <person name="Ruck E.C."/>
            <person name="Traller J.C."/>
            <person name="Alverson A.J."/>
        </authorList>
    </citation>
    <scope>NUCLEOTIDE SEQUENCE [LARGE SCALE GENOMIC DNA]</scope>
    <source>
        <strain evidence="2 3">CCMP332</strain>
    </source>
</reference>
<proteinExistence type="predicted"/>
<gene>
    <name evidence="2" type="ORF">HJC23_003796</name>
</gene>
<organism evidence="2 3">
    <name type="scientific">Cyclotella cryptica</name>
    <dbReference type="NCBI Taxonomy" id="29204"/>
    <lineage>
        <taxon>Eukaryota</taxon>
        <taxon>Sar</taxon>
        <taxon>Stramenopiles</taxon>
        <taxon>Ochrophyta</taxon>
        <taxon>Bacillariophyta</taxon>
        <taxon>Coscinodiscophyceae</taxon>
        <taxon>Thalassiosirophycidae</taxon>
        <taxon>Stephanodiscales</taxon>
        <taxon>Stephanodiscaceae</taxon>
        <taxon>Cyclotella</taxon>
    </lineage>
</organism>